<reference evidence="3" key="1">
    <citation type="journal article" date="2010" name="Nat. Biotechnol.">
        <title>Draft genome sequence of the oilseed species Ricinus communis.</title>
        <authorList>
            <person name="Chan A.P."/>
            <person name="Crabtree J."/>
            <person name="Zhao Q."/>
            <person name="Lorenzi H."/>
            <person name="Orvis J."/>
            <person name="Puiu D."/>
            <person name="Melake-Berhan A."/>
            <person name="Jones K.M."/>
            <person name="Redman J."/>
            <person name="Chen G."/>
            <person name="Cahoon E.B."/>
            <person name="Gedil M."/>
            <person name="Stanke M."/>
            <person name="Haas B.J."/>
            <person name="Wortman J.R."/>
            <person name="Fraser-Liggett C.M."/>
            <person name="Ravel J."/>
            <person name="Rabinowicz P.D."/>
        </authorList>
    </citation>
    <scope>NUCLEOTIDE SEQUENCE [LARGE SCALE GENOMIC DNA]</scope>
    <source>
        <strain evidence="3">cv. Hale</strain>
    </source>
</reference>
<evidence type="ECO:0000313" key="2">
    <source>
        <dbReference type="EMBL" id="EEF23407.1"/>
    </source>
</evidence>
<accession>B9TL59</accession>
<keyword evidence="3" id="KW-1185">Reference proteome</keyword>
<keyword evidence="1" id="KW-0732">Signal</keyword>
<gene>
    <name evidence="2" type="ORF">RCOM_2116430</name>
</gene>
<evidence type="ECO:0000313" key="3">
    <source>
        <dbReference type="Proteomes" id="UP000008311"/>
    </source>
</evidence>
<dbReference type="EMBL" id="EQ986253">
    <property type="protein sequence ID" value="EEF23407.1"/>
    <property type="molecule type" value="Genomic_DNA"/>
</dbReference>
<dbReference type="InParanoid" id="B9TL59"/>
<dbReference type="Proteomes" id="UP000008311">
    <property type="component" value="Unassembled WGS sequence"/>
</dbReference>
<proteinExistence type="predicted"/>
<evidence type="ECO:0008006" key="4">
    <source>
        <dbReference type="Google" id="ProtNLM"/>
    </source>
</evidence>
<organism evidence="2 3">
    <name type="scientific">Ricinus communis</name>
    <name type="common">Castor bean</name>
    <dbReference type="NCBI Taxonomy" id="3988"/>
    <lineage>
        <taxon>Eukaryota</taxon>
        <taxon>Viridiplantae</taxon>
        <taxon>Streptophyta</taxon>
        <taxon>Embryophyta</taxon>
        <taxon>Tracheophyta</taxon>
        <taxon>Spermatophyta</taxon>
        <taxon>Magnoliopsida</taxon>
        <taxon>eudicotyledons</taxon>
        <taxon>Gunneridae</taxon>
        <taxon>Pentapetalae</taxon>
        <taxon>rosids</taxon>
        <taxon>fabids</taxon>
        <taxon>Malpighiales</taxon>
        <taxon>Euphorbiaceae</taxon>
        <taxon>Acalyphoideae</taxon>
        <taxon>Acalypheae</taxon>
        <taxon>Ricinus</taxon>
    </lineage>
</organism>
<dbReference type="AlphaFoldDB" id="B9TL59"/>
<sequence length="107" mass="11755">MAAGRAGRDLLPILLVRTAAARLVDVEAVRPRRQVRQVGREHETALRFGDRHGADRFAGAVRAHERHRRLQVVGGVGARGCGQCACECDERFDGHTVSFQVGNVSRE</sequence>
<protein>
    <recommendedName>
        <fullName evidence="4">Secreted protein</fullName>
    </recommendedName>
</protein>
<evidence type="ECO:0000256" key="1">
    <source>
        <dbReference type="SAM" id="SignalP"/>
    </source>
</evidence>
<name>B9TL59_RICCO</name>
<feature type="chain" id="PRO_5002890315" description="Secreted protein" evidence="1">
    <location>
        <begin position="22"/>
        <end position="107"/>
    </location>
</feature>
<feature type="signal peptide" evidence="1">
    <location>
        <begin position="1"/>
        <end position="21"/>
    </location>
</feature>